<dbReference type="GO" id="GO:0043531">
    <property type="term" value="F:ADP binding"/>
    <property type="evidence" value="ECO:0007669"/>
    <property type="project" value="InterPro"/>
</dbReference>
<feature type="domain" description="C-JID" evidence="8">
    <location>
        <begin position="650"/>
        <end position="781"/>
    </location>
</feature>
<dbReference type="EMBL" id="QGNW01001605">
    <property type="protein sequence ID" value="RVW35432.1"/>
    <property type="molecule type" value="Genomic_DNA"/>
</dbReference>
<evidence type="ECO:0000256" key="4">
    <source>
        <dbReference type="ARBA" id="ARBA00023027"/>
    </source>
</evidence>
<dbReference type="InterPro" id="IPR036390">
    <property type="entry name" value="WH_DNA-bd_sf"/>
</dbReference>
<evidence type="ECO:0000259" key="8">
    <source>
        <dbReference type="Pfam" id="PF20160"/>
    </source>
</evidence>
<reference evidence="10 11" key="1">
    <citation type="journal article" date="2018" name="PLoS Genet.">
        <title>Population sequencing reveals clonal diversity and ancestral inbreeding in the grapevine cultivar Chardonnay.</title>
        <authorList>
            <person name="Roach M.J."/>
            <person name="Johnson D.L."/>
            <person name="Bohlmann J."/>
            <person name="van Vuuren H.J."/>
            <person name="Jones S.J."/>
            <person name="Pretorius I.S."/>
            <person name="Schmidt S.A."/>
            <person name="Borneman A.R."/>
        </authorList>
    </citation>
    <scope>NUCLEOTIDE SEQUENCE [LARGE SCALE GENOMIC DNA]</scope>
    <source>
        <strain evidence="11">cv. Chardonnay</strain>
        <tissue evidence="10">Leaf</tissue>
    </source>
</reference>
<evidence type="ECO:0000259" key="7">
    <source>
        <dbReference type="Pfam" id="PF00931"/>
    </source>
</evidence>
<dbReference type="Gene3D" id="1.10.8.430">
    <property type="entry name" value="Helical domain of apoptotic protease-activating factors"/>
    <property type="match status" value="1"/>
</dbReference>
<protein>
    <recommendedName>
        <fullName evidence="1">ADP-ribosyl cyclase/cyclic ADP-ribose hydrolase</fullName>
        <ecNumber evidence="1">3.2.2.6</ecNumber>
    </recommendedName>
</protein>
<dbReference type="PRINTS" id="PR00364">
    <property type="entry name" value="DISEASERSIST"/>
</dbReference>
<dbReference type="PANTHER" id="PTHR11017:SF479">
    <property type="entry name" value="DISEASE RESISTANCE PROTEIN (TIR-NBS-LRR CLASS) FAMILY"/>
    <property type="match status" value="1"/>
</dbReference>
<dbReference type="Gene3D" id="3.80.10.10">
    <property type="entry name" value="Ribonuclease Inhibitor"/>
    <property type="match status" value="2"/>
</dbReference>
<dbReference type="EC" id="3.2.2.6" evidence="1"/>
<dbReference type="InterPro" id="IPR032675">
    <property type="entry name" value="LRR_dom_sf"/>
</dbReference>
<evidence type="ECO:0000313" key="11">
    <source>
        <dbReference type="Proteomes" id="UP000288805"/>
    </source>
</evidence>
<dbReference type="SUPFAM" id="SSF52058">
    <property type="entry name" value="L domain-like"/>
    <property type="match status" value="1"/>
</dbReference>
<sequence>MGLTSIKARLHSKKVLVVIDDVNHQSMLETLVGGHDWFGPQSRVIITTRDKHLLTVQGVDAVYEVQKLEDDNAIQLFSYYAFKNKPPTRDVMKLLDQITSYAQGLPLALKVLGCSLCDRNADYWTDKLNQLKKISNGEIQEVLQISFDGLEDNEKEIFLDIACFFRGRGQTFVKKILESCGFSMVSGIENLIDKSLITITQDDRLEMHDLLQEVGWQIIRKTSPKEPGRRSRLWEQKDVSHILKRETGAQEVEGIFFDLSGLEEMNFTTKAFSQMTNLRLLEIYRSNLRDTGGKMQCKLHISDDFKFHYDELRYLHWDEYPCESLPFDFESENLVHFCMPRSRHLTQLWKGQKVFGNLEFVDVSYSQYLKETPDFSRATNLEVLVLKGCTNLRKVHPSLGYLSKLILLNLENCTNLEHLPSIRWLVSLETLILSGCSKLEKLPEVPQHMPYLSKLCLDGTAITDFSGWSELGNFQENSGNLDCLNELNSDDSTIRQLPSSSVVLRNHNASPSSAPRRSHSIRPHCTLTSLTYLNLSGTSIIRLPWNLERLFMLQRLELTNCRRLQALPVLPSSIERMNASNCTSLELVSPQSVFKRFGGFLFGNCFKLRNCHSKMEHDVQSVASHVVPGAWRSTYASWHPNVGIPFSTVFPGSEIPDWFRHHSQGHEINIEVPPDWYINSNFLGFALSAVMAPQHDSRAWYMYCDLDTHDLNSNSHRICSFFGSWTYQLQHTPIESDHVWLAYVPSFLSFSCEKWSHIKFSFSSSGGCVVKSCGFCPVYIKGTSDEGDYSSGSALDEPRRHAAKPSRISYQ</sequence>
<keyword evidence="2" id="KW-0433">Leucine-rich repeat</keyword>
<keyword evidence="4" id="KW-0520">NAD</keyword>
<accession>A0A438DIY3</accession>
<dbReference type="AlphaFoldDB" id="A0A438DIY3"/>
<dbReference type="SUPFAM" id="SSF46785">
    <property type="entry name" value="Winged helix' DNA-binding domain"/>
    <property type="match status" value="1"/>
</dbReference>
<dbReference type="GO" id="GO:0006952">
    <property type="term" value="P:defense response"/>
    <property type="evidence" value="ECO:0007669"/>
    <property type="project" value="InterPro"/>
</dbReference>
<dbReference type="InterPro" id="IPR058192">
    <property type="entry name" value="WHD_ROQ1-like"/>
</dbReference>
<dbReference type="InterPro" id="IPR044974">
    <property type="entry name" value="Disease_R_plants"/>
</dbReference>
<evidence type="ECO:0000256" key="6">
    <source>
        <dbReference type="SAM" id="MobiDB-lite"/>
    </source>
</evidence>
<feature type="domain" description="Disease resistance protein Roq1-like winged-helix" evidence="9">
    <location>
        <begin position="151"/>
        <end position="223"/>
    </location>
</feature>
<dbReference type="Pfam" id="PF23282">
    <property type="entry name" value="WHD_ROQ1"/>
    <property type="match status" value="1"/>
</dbReference>
<dbReference type="SUPFAM" id="SSF52540">
    <property type="entry name" value="P-loop containing nucleoside triphosphate hydrolases"/>
    <property type="match status" value="1"/>
</dbReference>
<dbReference type="Proteomes" id="UP000288805">
    <property type="component" value="Unassembled WGS sequence"/>
</dbReference>
<dbReference type="InterPro" id="IPR042197">
    <property type="entry name" value="Apaf_helical"/>
</dbReference>
<dbReference type="InterPro" id="IPR027417">
    <property type="entry name" value="P-loop_NTPase"/>
</dbReference>
<evidence type="ECO:0000256" key="1">
    <source>
        <dbReference type="ARBA" id="ARBA00011982"/>
    </source>
</evidence>
<feature type="region of interest" description="Disordered" evidence="6">
    <location>
        <begin position="786"/>
        <end position="811"/>
    </location>
</feature>
<name>A0A438DIY3_VITVI</name>
<dbReference type="PANTHER" id="PTHR11017">
    <property type="entry name" value="LEUCINE-RICH REPEAT-CONTAINING PROTEIN"/>
    <property type="match status" value="1"/>
</dbReference>
<feature type="domain" description="NB-ARC" evidence="7">
    <location>
        <begin position="5"/>
        <end position="85"/>
    </location>
</feature>
<evidence type="ECO:0000256" key="3">
    <source>
        <dbReference type="ARBA" id="ARBA00022737"/>
    </source>
</evidence>
<proteinExistence type="predicted"/>
<dbReference type="Pfam" id="PF20160">
    <property type="entry name" value="C-JID"/>
    <property type="match status" value="1"/>
</dbReference>
<evidence type="ECO:0000313" key="10">
    <source>
        <dbReference type="EMBL" id="RVW35432.1"/>
    </source>
</evidence>
<dbReference type="Pfam" id="PF00931">
    <property type="entry name" value="NB-ARC"/>
    <property type="match status" value="1"/>
</dbReference>
<dbReference type="InterPro" id="IPR045344">
    <property type="entry name" value="C-JID"/>
</dbReference>
<organism evidence="10 11">
    <name type="scientific">Vitis vinifera</name>
    <name type="common">Grape</name>
    <dbReference type="NCBI Taxonomy" id="29760"/>
    <lineage>
        <taxon>Eukaryota</taxon>
        <taxon>Viridiplantae</taxon>
        <taxon>Streptophyta</taxon>
        <taxon>Embryophyta</taxon>
        <taxon>Tracheophyta</taxon>
        <taxon>Spermatophyta</taxon>
        <taxon>Magnoliopsida</taxon>
        <taxon>eudicotyledons</taxon>
        <taxon>Gunneridae</taxon>
        <taxon>Pentapetalae</taxon>
        <taxon>rosids</taxon>
        <taxon>Vitales</taxon>
        <taxon>Vitaceae</taxon>
        <taxon>Viteae</taxon>
        <taxon>Vitis</taxon>
    </lineage>
</organism>
<evidence type="ECO:0000256" key="5">
    <source>
        <dbReference type="ARBA" id="ARBA00047304"/>
    </source>
</evidence>
<comment type="catalytic activity">
    <reaction evidence="5">
        <text>NAD(+) + H2O = ADP-D-ribose + nicotinamide + H(+)</text>
        <dbReference type="Rhea" id="RHEA:16301"/>
        <dbReference type="ChEBI" id="CHEBI:15377"/>
        <dbReference type="ChEBI" id="CHEBI:15378"/>
        <dbReference type="ChEBI" id="CHEBI:17154"/>
        <dbReference type="ChEBI" id="CHEBI:57540"/>
        <dbReference type="ChEBI" id="CHEBI:57967"/>
        <dbReference type="EC" id="3.2.2.6"/>
    </reaction>
    <physiologicalReaction direction="left-to-right" evidence="5">
        <dbReference type="Rhea" id="RHEA:16302"/>
    </physiologicalReaction>
</comment>
<keyword evidence="3" id="KW-0677">Repeat</keyword>
<dbReference type="FunFam" id="1.10.8.430:FF:000002">
    <property type="entry name" value="Disease resistance protein (TIR-NBS-LRR class)"/>
    <property type="match status" value="1"/>
</dbReference>
<evidence type="ECO:0000259" key="9">
    <source>
        <dbReference type="Pfam" id="PF23282"/>
    </source>
</evidence>
<dbReference type="Gene3D" id="3.40.50.300">
    <property type="entry name" value="P-loop containing nucleotide triphosphate hydrolases"/>
    <property type="match status" value="1"/>
</dbReference>
<dbReference type="GO" id="GO:0061809">
    <property type="term" value="F:NAD+ nucleosidase activity, cyclic ADP-ribose generating"/>
    <property type="evidence" value="ECO:0007669"/>
    <property type="project" value="UniProtKB-EC"/>
</dbReference>
<dbReference type="InterPro" id="IPR002182">
    <property type="entry name" value="NB-ARC"/>
</dbReference>
<dbReference type="FunFam" id="3.80.10.10:FF:000386">
    <property type="entry name" value="Disease resistance protein RPS4"/>
    <property type="match status" value="1"/>
</dbReference>
<gene>
    <name evidence="10" type="primary">DSC1_28</name>
    <name evidence="10" type="ORF">CK203_117366</name>
</gene>
<comment type="caution">
    <text evidence="10">The sequence shown here is derived from an EMBL/GenBank/DDBJ whole genome shotgun (WGS) entry which is preliminary data.</text>
</comment>
<evidence type="ECO:0000256" key="2">
    <source>
        <dbReference type="ARBA" id="ARBA00022614"/>
    </source>
</evidence>